<feature type="domain" description="Kinesin motor" evidence="6">
    <location>
        <begin position="369"/>
        <end position="710"/>
    </location>
</feature>
<dbReference type="PRINTS" id="PR00380">
    <property type="entry name" value="KINESINHEAVY"/>
</dbReference>
<accession>A0ABP0E8A6</accession>
<evidence type="ECO:0000256" key="4">
    <source>
        <dbReference type="RuleBase" id="RU000394"/>
    </source>
</evidence>
<reference evidence="7 8" key="1">
    <citation type="submission" date="2024-01" db="EMBL/GenBank/DDBJ databases">
        <authorList>
            <consortium name="Genoscope - CEA"/>
            <person name="William W."/>
        </authorList>
    </citation>
    <scope>NUCLEOTIDE SEQUENCE [LARGE SCALE GENOMIC DNA]</scope>
    <source>
        <strain evidence="7 8">29B2s-10</strain>
    </source>
</reference>
<keyword evidence="8" id="KW-1185">Reference proteome</keyword>
<keyword evidence="1 3" id="KW-0547">Nucleotide-binding</keyword>
<evidence type="ECO:0000256" key="2">
    <source>
        <dbReference type="ARBA" id="ARBA00022840"/>
    </source>
</evidence>
<dbReference type="InterPro" id="IPR001752">
    <property type="entry name" value="Kinesin_motor_dom"/>
</dbReference>
<dbReference type="InterPro" id="IPR019821">
    <property type="entry name" value="Kinesin_motor_CS"/>
</dbReference>
<feature type="coiled-coil region" evidence="5">
    <location>
        <begin position="251"/>
        <end position="341"/>
    </location>
</feature>
<dbReference type="Proteomes" id="UP001497600">
    <property type="component" value="Chromosome C"/>
</dbReference>
<protein>
    <recommendedName>
        <fullName evidence="4">Kinesin-like protein</fullName>
    </recommendedName>
</protein>
<dbReference type="InterPro" id="IPR027640">
    <property type="entry name" value="Kinesin-like_fam"/>
</dbReference>
<comment type="similarity">
    <text evidence="3 4">Belongs to the TRAFAC class myosin-kinesin ATPase superfamily. Kinesin family.</text>
</comment>
<keyword evidence="2 3" id="KW-0067">ATP-binding</keyword>
<dbReference type="PANTHER" id="PTHR47972">
    <property type="entry name" value="KINESIN-LIKE PROTEIN KLP-3"/>
    <property type="match status" value="1"/>
</dbReference>
<dbReference type="SMART" id="SM00129">
    <property type="entry name" value="KISc"/>
    <property type="match status" value="1"/>
</dbReference>
<keyword evidence="5" id="KW-0175">Coiled coil</keyword>
<dbReference type="Gene3D" id="3.40.850.10">
    <property type="entry name" value="Kinesin motor domain"/>
    <property type="match status" value="1"/>
</dbReference>
<evidence type="ECO:0000256" key="1">
    <source>
        <dbReference type="ARBA" id="ARBA00022741"/>
    </source>
</evidence>
<keyword evidence="3 4" id="KW-0505">Motor protein</keyword>
<evidence type="ECO:0000256" key="3">
    <source>
        <dbReference type="PROSITE-ProRule" id="PRU00283"/>
    </source>
</evidence>
<organism evidence="7 8">
    <name type="scientific">[Candida] anglica</name>
    <dbReference type="NCBI Taxonomy" id="148631"/>
    <lineage>
        <taxon>Eukaryota</taxon>
        <taxon>Fungi</taxon>
        <taxon>Dikarya</taxon>
        <taxon>Ascomycota</taxon>
        <taxon>Saccharomycotina</taxon>
        <taxon>Pichiomycetes</taxon>
        <taxon>Debaryomycetaceae</taxon>
        <taxon>Kurtzmaniella</taxon>
    </lineage>
</organism>
<dbReference type="CDD" id="cd01366">
    <property type="entry name" value="KISc_C_terminal"/>
    <property type="match status" value="1"/>
</dbReference>
<evidence type="ECO:0000256" key="5">
    <source>
        <dbReference type="SAM" id="Coils"/>
    </source>
</evidence>
<proteinExistence type="inferred from homology"/>
<feature type="binding site" evidence="3">
    <location>
        <begin position="470"/>
        <end position="477"/>
    </location>
    <ligand>
        <name>ATP</name>
        <dbReference type="ChEBI" id="CHEBI:30616"/>
    </ligand>
</feature>
<dbReference type="InterPro" id="IPR036961">
    <property type="entry name" value="Kinesin_motor_dom_sf"/>
</dbReference>
<feature type="coiled-coil region" evidence="5">
    <location>
        <begin position="197"/>
        <end position="224"/>
    </location>
</feature>
<keyword evidence="4" id="KW-0493">Microtubule</keyword>
<evidence type="ECO:0000313" key="7">
    <source>
        <dbReference type="EMBL" id="CAK7898949.1"/>
    </source>
</evidence>
<dbReference type="EMBL" id="OZ004255">
    <property type="protein sequence ID" value="CAK7898949.1"/>
    <property type="molecule type" value="Genomic_DNA"/>
</dbReference>
<evidence type="ECO:0000259" key="6">
    <source>
        <dbReference type="PROSITE" id="PS50067"/>
    </source>
</evidence>
<name>A0ABP0E8A6_9ASCO</name>
<feature type="coiled-coil region" evidence="5">
    <location>
        <begin position="89"/>
        <end position="116"/>
    </location>
</feature>
<sequence>MGPKDHIYSEQNEGSNIPKFGIGSEINAAKTLNSLKLDNQYKENQYPFKDNIYKRRKSSMDVESLIPTTTNRSIIGRLSRIENDQNTRVSKLNRDIEFKQQEIQNISTKIMTLQTQTANQEFEVFKLDDQYLKLKEKLGIVDEEINELKHHEQESLKELEVKYELETEKLKLNHDEKIHDLTLKAENDINKIIHDNVIRFENEKLELKNECEGIEKTIKSQEQDLNRKLIRMKEDHSRRMIQLDQDMDESLVKLGEEIEEMEDSIESKKLMKDEIEIENLEIDSKHEKILIEFNKLKEISNGKEEQLEEIQKEINGIEQMIKEVENSFQSKDDEIIRLQQETKVFIEGLAKQEHSRRVLHNRLQDLKGNIRVYCRIRPPIDAINAAKDLTTFDILNDSLSHDAKKEMIISRDPTSENSSIHSYSMRNNTFKFQFDQILSMDTDNNTIFKDVSQLIQSCLDGYNVCVFAYGQTGSGKTWTMSHPQHGMIPLSIQKIFNDIEELKTTHWEYSLVGQFLEIYNEQLIDLLAPSKKKLDIKHNETDSTTTVTNLTSIPLTSSDQFNQILNKAMKNRSTAATKSNERSSRSHSIFILKLEGKNFKTNKICRGTLNLIDLAGSERLASSLATGDRLKETQAINKSLSCLGDVIHALGQKSNQALHIPYRNSKLTYLLKNSLGGSSKTLMFVNVSPLLKNFGETINSLRFATKVNSTKLGS</sequence>
<dbReference type="InterPro" id="IPR027417">
    <property type="entry name" value="P-loop_NTPase"/>
</dbReference>
<dbReference type="PROSITE" id="PS00411">
    <property type="entry name" value="KINESIN_MOTOR_1"/>
    <property type="match status" value="1"/>
</dbReference>
<dbReference type="PROSITE" id="PS50067">
    <property type="entry name" value="KINESIN_MOTOR_2"/>
    <property type="match status" value="1"/>
</dbReference>
<gene>
    <name evidence="7" type="primary">KAR3</name>
    <name evidence="7" type="ORF">CAAN4_C00430</name>
</gene>
<dbReference type="SUPFAM" id="SSF52540">
    <property type="entry name" value="P-loop containing nucleoside triphosphate hydrolases"/>
    <property type="match status" value="1"/>
</dbReference>
<evidence type="ECO:0000313" key="8">
    <source>
        <dbReference type="Proteomes" id="UP001497600"/>
    </source>
</evidence>
<dbReference type="Pfam" id="PF00225">
    <property type="entry name" value="Kinesin"/>
    <property type="match status" value="1"/>
</dbReference>